<reference evidence="14 15" key="1">
    <citation type="submission" date="2019-10" db="EMBL/GenBank/DDBJ databases">
        <title>Description of Paenibacillus humi sp. nov.</title>
        <authorList>
            <person name="Carlier A."/>
            <person name="Qi S."/>
        </authorList>
    </citation>
    <scope>NUCLEOTIDE SEQUENCE [LARGE SCALE GENOMIC DNA]</scope>
    <source>
        <strain evidence="14 15">LMG 31461</strain>
    </source>
</reference>
<dbReference type="Gene3D" id="3.30.565.10">
    <property type="entry name" value="Histidine kinase-like ATPase, C-terminal domain"/>
    <property type="match status" value="1"/>
</dbReference>
<organism evidence="14 15">
    <name type="scientific">Paenibacillus plantarum</name>
    <dbReference type="NCBI Taxonomy" id="2654975"/>
    <lineage>
        <taxon>Bacteria</taxon>
        <taxon>Bacillati</taxon>
        <taxon>Bacillota</taxon>
        <taxon>Bacilli</taxon>
        <taxon>Bacillales</taxon>
        <taxon>Paenibacillaceae</taxon>
        <taxon>Paenibacillus</taxon>
    </lineage>
</organism>
<dbReference type="PANTHER" id="PTHR34220:SF11">
    <property type="entry name" value="SENSOR PROTEIN KINASE HPTS"/>
    <property type="match status" value="1"/>
</dbReference>
<keyword evidence="7" id="KW-0418">Kinase</keyword>
<evidence type="ECO:0000256" key="8">
    <source>
        <dbReference type="ARBA" id="ARBA00022840"/>
    </source>
</evidence>
<name>A0ABX1XMY2_9BACL</name>
<feature type="domain" description="Histidine kinase/HSP90-like ATPase" evidence="13">
    <location>
        <begin position="454"/>
        <end position="573"/>
    </location>
</feature>
<feature type="transmembrane region" description="Helical" evidence="12">
    <location>
        <begin position="283"/>
        <end position="304"/>
    </location>
</feature>
<evidence type="ECO:0000256" key="5">
    <source>
        <dbReference type="ARBA" id="ARBA00022692"/>
    </source>
</evidence>
<evidence type="ECO:0000256" key="12">
    <source>
        <dbReference type="SAM" id="Phobius"/>
    </source>
</evidence>
<keyword evidence="4" id="KW-0808">Transferase</keyword>
<keyword evidence="6" id="KW-0547">Nucleotide-binding</keyword>
<protein>
    <recommendedName>
        <fullName evidence="13">Histidine kinase/HSP90-like ATPase domain-containing protein</fullName>
    </recommendedName>
</protein>
<evidence type="ECO:0000256" key="1">
    <source>
        <dbReference type="ARBA" id="ARBA00004651"/>
    </source>
</evidence>
<dbReference type="SMART" id="SM00387">
    <property type="entry name" value="HATPase_c"/>
    <property type="match status" value="1"/>
</dbReference>
<comment type="caution">
    <text evidence="14">The sequence shown here is derived from an EMBL/GenBank/DDBJ whole genome shotgun (WGS) entry which is preliminary data.</text>
</comment>
<keyword evidence="2" id="KW-1003">Cell membrane</keyword>
<gene>
    <name evidence="14" type="ORF">GC096_35855</name>
</gene>
<dbReference type="Proteomes" id="UP000653578">
    <property type="component" value="Unassembled WGS sequence"/>
</dbReference>
<evidence type="ECO:0000256" key="2">
    <source>
        <dbReference type="ARBA" id="ARBA00022475"/>
    </source>
</evidence>
<keyword evidence="11 12" id="KW-0472">Membrane</keyword>
<dbReference type="SUPFAM" id="SSF55874">
    <property type="entry name" value="ATPase domain of HSP90 chaperone/DNA topoisomerase II/histidine kinase"/>
    <property type="match status" value="1"/>
</dbReference>
<evidence type="ECO:0000256" key="4">
    <source>
        <dbReference type="ARBA" id="ARBA00022679"/>
    </source>
</evidence>
<evidence type="ECO:0000256" key="10">
    <source>
        <dbReference type="ARBA" id="ARBA00023012"/>
    </source>
</evidence>
<evidence type="ECO:0000256" key="9">
    <source>
        <dbReference type="ARBA" id="ARBA00022989"/>
    </source>
</evidence>
<dbReference type="PANTHER" id="PTHR34220">
    <property type="entry name" value="SENSOR HISTIDINE KINASE YPDA"/>
    <property type="match status" value="1"/>
</dbReference>
<keyword evidence="5 12" id="KW-0812">Transmembrane</keyword>
<evidence type="ECO:0000256" key="6">
    <source>
        <dbReference type="ARBA" id="ARBA00022741"/>
    </source>
</evidence>
<evidence type="ECO:0000259" key="13">
    <source>
        <dbReference type="SMART" id="SM00387"/>
    </source>
</evidence>
<evidence type="ECO:0000256" key="7">
    <source>
        <dbReference type="ARBA" id="ARBA00022777"/>
    </source>
</evidence>
<keyword evidence="8" id="KW-0067">ATP-binding</keyword>
<keyword evidence="3" id="KW-0597">Phosphoprotein</keyword>
<dbReference type="InterPro" id="IPR036890">
    <property type="entry name" value="HATPase_C_sf"/>
</dbReference>
<keyword evidence="15" id="KW-1185">Reference proteome</keyword>
<sequence>MRRYLNTMSLKSKVTLAFVLLILLPFIVLGLYTYDQTQRYMRDQLIANSQMTLKQVKSTIENKLDLIESVSNSITYNYRLQQFLAAPYSQANNSLDDYFSYAVPLINYAMLFQKINTEKISVYMSNETIPEGFGAFYHETKATQESWYDTFKHTEKKSLWVIRKSQDLGETFGYIQKMISLENHDLGFTLVDVRPSDLLDPISRISESNQHIVLMDDHNRILFPEGSSAADRAPSLKPPPSGSYVIQDNQLFISEPLKGLGLSMLMTITLPRSFGSLQVVTNLAFLTAMVLLLFAFYSVLKIALRKMKTSIGQMAHAIESGFVPIPNDRQDEFGVITEKFNLLLNKINLLMKDMIRQETIHKDAQLIALQSQINPHFIYNTLDMFSAKMELAGQFDVSDAMADFGKMMRYNMDGQFRFTTLEAEIRYLEQYMNLQKIKYGDNIELRIRVPDLLLSSHVIRFILQPIVENSIKHGLSQQGPLRILLDIAVQPDRTLRLSIRDNGLGISKERLDQLNERFRTSTYTPSSSLRRESIGLGNINERLKLYYGEEYAIRLESDESHYAETILTIPYDDREEDQPCIMC</sequence>
<dbReference type="InterPro" id="IPR003594">
    <property type="entry name" value="HATPase_dom"/>
</dbReference>
<evidence type="ECO:0000256" key="3">
    <source>
        <dbReference type="ARBA" id="ARBA00022553"/>
    </source>
</evidence>
<proteinExistence type="predicted"/>
<dbReference type="EMBL" id="WHNY01000091">
    <property type="protein sequence ID" value="NOU69396.1"/>
    <property type="molecule type" value="Genomic_DNA"/>
</dbReference>
<keyword evidence="10" id="KW-0902">Two-component regulatory system</keyword>
<dbReference type="Pfam" id="PF06580">
    <property type="entry name" value="His_kinase"/>
    <property type="match status" value="1"/>
</dbReference>
<dbReference type="Pfam" id="PF02518">
    <property type="entry name" value="HATPase_c"/>
    <property type="match status" value="1"/>
</dbReference>
<dbReference type="RefSeq" id="WP_171637728.1">
    <property type="nucleotide sequence ID" value="NZ_WHNY01000091.1"/>
</dbReference>
<keyword evidence="9 12" id="KW-1133">Transmembrane helix</keyword>
<comment type="subcellular location">
    <subcellularLocation>
        <location evidence="1">Cell membrane</location>
        <topology evidence="1">Multi-pass membrane protein</topology>
    </subcellularLocation>
</comment>
<evidence type="ECO:0000313" key="14">
    <source>
        <dbReference type="EMBL" id="NOU69396.1"/>
    </source>
</evidence>
<dbReference type="InterPro" id="IPR010559">
    <property type="entry name" value="Sig_transdc_His_kin_internal"/>
</dbReference>
<evidence type="ECO:0000256" key="11">
    <source>
        <dbReference type="ARBA" id="ARBA00023136"/>
    </source>
</evidence>
<accession>A0ABX1XMY2</accession>
<dbReference type="InterPro" id="IPR050640">
    <property type="entry name" value="Bact_2-comp_sensor_kinase"/>
</dbReference>
<evidence type="ECO:0000313" key="15">
    <source>
        <dbReference type="Proteomes" id="UP000653578"/>
    </source>
</evidence>